<feature type="region of interest" description="Disordered" evidence="5">
    <location>
        <begin position="104"/>
        <end position="137"/>
    </location>
</feature>
<feature type="region of interest" description="Disordered" evidence="5">
    <location>
        <begin position="1"/>
        <end position="73"/>
    </location>
</feature>
<dbReference type="Pfam" id="PF04228">
    <property type="entry name" value="Zn_peptidase"/>
    <property type="match status" value="1"/>
</dbReference>
<evidence type="ECO:0008006" key="9">
    <source>
        <dbReference type="Google" id="ProtNLM"/>
    </source>
</evidence>
<feature type="compositionally biased region" description="Basic residues" evidence="5">
    <location>
        <begin position="63"/>
        <end position="73"/>
    </location>
</feature>
<keyword evidence="3 6" id="KW-1133">Transmembrane helix</keyword>
<dbReference type="InterPro" id="IPR007343">
    <property type="entry name" value="Uncharacterised_pept_Zn_put"/>
</dbReference>
<evidence type="ECO:0000256" key="5">
    <source>
        <dbReference type="SAM" id="MobiDB-lite"/>
    </source>
</evidence>
<proteinExistence type="predicted"/>
<feature type="transmembrane region" description="Helical" evidence="6">
    <location>
        <begin position="78"/>
        <end position="99"/>
    </location>
</feature>
<accession>A0ABP4PZY6</accession>
<evidence type="ECO:0000256" key="4">
    <source>
        <dbReference type="ARBA" id="ARBA00023136"/>
    </source>
</evidence>
<reference evidence="8" key="1">
    <citation type="journal article" date="2019" name="Int. J. Syst. Evol. Microbiol.">
        <title>The Global Catalogue of Microorganisms (GCM) 10K type strain sequencing project: providing services to taxonomists for standard genome sequencing and annotation.</title>
        <authorList>
            <consortium name="The Broad Institute Genomics Platform"/>
            <consortium name="The Broad Institute Genome Sequencing Center for Infectious Disease"/>
            <person name="Wu L."/>
            <person name="Ma J."/>
        </authorList>
    </citation>
    <scope>NUCLEOTIDE SEQUENCE [LARGE SCALE GENOMIC DNA]</scope>
    <source>
        <strain evidence="8">JCM 14969</strain>
    </source>
</reference>
<evidence type="ECO:0000313" key="7">
    <source>
        <dbReference type="EMBL" id="GAA1594189.1"/>
    </source>
</evidence>
<keyword evidence="8" id="KW-1185">Reference proteome</keyword>
<keyword evidence="2 6" id="KW-0812">Transmembrane</keyword>
<evidence type="ECO:0000256" key="3">
    <source>
        <dbReference type="ARBA" id="ARBA00022989"/>
    </source>
</evidence>
<feature type="compositionally biased region" description="Pro residues" evidence="5">
    <location>
        <begin position="9"/>
        <end position="18"/>
    </location>
</feature>
<name>A0ABP4PZY6_9ACTN</name>
<dbReference type="EMBL" id="BAAAOS010000041">
    <property type="protein sequence ID" value="GAA1594189.1"/>
    <property type="molecule type" value="Genomic_DNA"/>
</dbReference>
<comment type="subcellular location">
    <subcellularLocation>
        <location evidence="1">Membrane</location>
        <topology evidence="1">Single-pass membrane protein</topology>
    </subcellularLocation>
</comment>
<evidence type="ECO:0000256" key="2">
    <source>
        <dbReference type="ARBA" id="ARBA00022692"/>
    </source>
</evidence>
<dbReference type="RefSeq" id="WP_344218923.1">
    <property type="nucleotide sequence ID" value="NZ_BAAAOS010000041.1"/>
</dbReference>
<comment type="caution">
    <text evidence="7">The sequence shown here is derived from an EMBL/GenBank/DDBJ whole genome shotgun (WGS) entry which is preliminary data.</text>
</comment>
<evidence type="ECO:0000313" key="8">
    <source>
        <dbReference type="Proteomes" id="UP001500393"/>
    </source>
</evidence>
<evidence type="ECO:0000256" key="1">
    <source>
        <dbReference type="ARBA" id="ARBA00004167"/>
    </source>
</evidence>
<organism evidence="7 8">
    <name type="scientific">Kribbella sancticallisti</name>
    <dbReference type="NCBI Taxonomy" id="460087"/>
    <lineage>
        <taxon>Bacteria</taxon>
        <taxon>Bacillati</taxon>
        <taxon>Actinomycetota</taxon>
        <taxon>Actinomycetes</taxon>
        <taxon>Propionibacteriales</taxon>
        <taxon>Kribbellaceae</taxon>
        <taxon>Kribbella</taxon>
    </lineage>
</organism>
<dbReference type="Proteomes" id="UP001500393">
    <property type="component" value="Unassembled WGS sequence"/>
</dbReference>
<evidence type="ECO:0000256" key="6">
    <source>
        <dbReference type="SAM" id="Phobius"/>
    </source>
</evidence>
<dbReference type="PANTHER" id="PTHR30168:SF0">
    <property type="entry name" value="INNER MEMBRANE PROTEIN"/>
    <property type="match status" value="1"/>
</dbReference>
<gene>
    <name evidence="7" type="ORF">GCM10009789_55330</name>
</gene>
<keyword evidence="4 6" id="KW-0472">Membrane</keyword>
<feature type="compositionally biased region" description="Polar residues" evidence="5">
    <location>
        <begin position="126"/>
        <end position="137"/>
    </location>
</feature>
<sequence>MSDQEWSEPPGPHPPPGALPDGSIPLYGSYPAPGAPGGEPAQPQVGWGPEFDGTSPDQSSQFHFKKGGPQPRRRPTGVIAGLLLLSGVAVFVVIVALILRDGESSSTAAEPGAGQVASTEVPGDSPTGSPQSGASARTVTADAFYTTGAQPTVGCSEPQIPLSKVANVRTYYENLVACLSKAWAPKVQAAKDTFQAPRLVFWTGNVQSPCAGGSSVSFYCGTSQTLYLKFTDDIKLWARSPDNANRSFARMWATYTAGHEFAHHVQQITGILPAARQLQYDAPNPDTRLELSRRIELQASCLSAVFAGANKISYGIDGLDLNTYQNYVQAQTGDENNRGGPRDHGARASHLYWTGRGFTTLDSVSCNTFTASASKVS</sequence>
<dbReference type="PANTHER" id="PTHR30168">
    <property type="entry name" value="PUTATIVE MEMBRANE PROTEIN YPFJ"/>
    <property type="match status" value="1"/>
</dbReference>
<protein>
    <recommendedName>
        <fullName evidence="9">Neutral zinc metallopeptidase</fullName>
    </recommendedName>
</protein>